<gene>
    <name evidence="12" type="ORF">GBAR_LOCUS22045</name>
</gene>
<dbReference type="GO" id="GO:0004639">
    <property type="term" value="F:phosphoribosylaminoimidazolesuccinocarboxamide synthase activity"/>
    <property type="evidence" value="ECO:0007669"/>
    <property type="project" value="UniProtKB-EC"/>
</dbReference>
<dbReference type="GO" id="GO:0006189">
    <property type="term" value="P:'de novo' IMP biosynthetic process"/>
    <property type="evidence" value="ECO:0007669"/>
    <property type="project" value="InterPro"/>
</dbReference>
<comment type="pathway">
    <text evidence="1">Purine metabolism; IMP biosynthesis via de novo pathway; 5-amino-1-(5-phospho-D-ribosyl)imidazole-4-carboxamide from 5-amino-1-(5-phospho-D-ribosyl)imidazole-4-carboxylate: step 1/2.</text>
</comment>
<dbReference type="GO" id="GO:0004644">
    <property type="term" value="F:phosphoribosylglycinamide formyltransferase activity"/>
    <property type="evidence" value="ECO:0007669"/>
    <property type="project" value="InterPro"/>
</dbReference>
<sequence length="472" mass="51844">MLSTAWGVLASAGGTNLQAILDRSASGRLPARVGVVIGNNSRSGALARARLSGIPAFHLSGVTHPRPGALDRAITETLRSHGVDLLVLAGYMKKLGPVTLENYKDRIVNIHPALLPAFGGKGMYGHRVHEAVVRSGVEVSGATVHLVDGEYDTGPVILQRRVRVCARRFARFPRTQGCASMAMVLTETRLDGVPLFARGKVRDVYDLGDRLLIVATDRISAFDCVAPNGIPGKGAILTEMSLFWFEKLAHLVAHHLITASVDEYPSELQAYREQLESRSMLVMKADRVDIECVARGYLAGSGWKDYTETGAVCGVQLPDGLEESGRLDRPIFTPATKAVTGHDENISFEQMCNVVEPGLASRLRDLTLEIYAAARTFAEGKGILIADTKFEFGLRDGEVILIDEILSPDSSRFWDRELYAPGRSQDSFDKQFVRDYLETLDWDKTPPAPELPDEIVEKTLDKYRDVRDRLLG</sequence>
<reference evidence="12" key="1">
    <citation type="submission" date="2023-03" db="EMBL/GenBank/DDBJ databases">
        <authorList>
            <person name="Steffen K."/>
            <person name="Cardenas P."/>
        </authorList>
    </citation>
    <scope>NUCLEOTIDE SEQUENCE</scope>
</reference>
<evidence type="ECO:0000256" key="2">
    <source>
        <dbReference type="ARBA" id="ARBA00010190"/>
    </source>
</evidence>
<organism evidence="12 13">
    <name type="scientific">Geodia barretti</name>
    <name type="common">Barrett's horny sponge</name>
    <dbReference type="NCBI Taxonomy" id="519541"/>
    <lineage>
        <taxon>Eukaryota</taxon>
        <taxon>Metazoa</taxon>
        <taxon>Porifera</taxon>
        <taxon>Demospongiae</taxon>
        <taxon>Heteroscleromorpha</taxon>
        <taxon>Tetractinellida</taxon>
        <taxon>Astrophorina</taxon>
        <taxon>Geodiidae</taxon>
        <taxon>Geodia</taxon>
    </lineage>
</organism>
<dbReference type="FunFam" id="3.30.470.20:FF:000015">
    <property type="entry name" value="Phosphoribosylaminoimidazole-succinocarboxamide synthase"/>
    <property type="match status" value="1"/>
</dbReference>
<dbReference type="EC" id="6.3.2.6" evidence="3"/>
<evidence type="ECO:0000259" key="11">
    <source>
        <dbReference type="Pfam" id="PF01259"/>
    </source>
</evidence>
<dbReference type="Gene3D" id="3.40.50.170">
    <property type="entry name" value="Formyl transferase, N-terminal domain"/>
    <property type="match status" value="1"/>
</dbReference>
<keyword evidence="8" id="KW-0067">ATP-binding</keyword>
<evidence type="ECO:0000256" key="1">
    <source>
        <dbReference type="ARBA" id="ARBA00004672"/>
    </source>
</evidence>
<dbReference type="SUPFAM" id="SSF53328">
    <property type="entry name" value="Formyltransferase"/>
    <property type="match status" value="1"/>
</dbReference>
<dbReference type="Pfam" id="PF00551">
    <property type="entry name" value="Formyl_trans_N"/>
    <property type="match status" value="1"/>
</dbReference>
<dbReference type="GO" id="GO:0005737">
    <property type="term" value="C:cytoplasm"/>
    <property type="evidence" value="ECO:0007669"/>
    <property type="project" value="TreeGrafter"/>
</dbReference>
<dbReference type="PANTHER" id="PTHR43700:SF1">
    <property type="entry name" value="PHOSPHORIBOSYLAMINOIMIDAZOLE-SUCCINOCARBOXAMIDE SYNTHASE"/>
    <property type="match status" value="1"/>
</dbReference>
<dbReference type="InterPro" id="IPR002376">
    <property type="entry name" value="Formyl_transf_N"/>
</dbReference>
<feature type="domain" description="SAICAR synthetase/ADE2 N-terminal" evidence="11">
    <location>
        <begin position="196"/>
        <end position="446"/>
    </location>
</feature>
<keyword evidence="13" id="KW-1185">Reference proteome</keyword>
<evidence type="ECO:0000256" key="7">
    <source>
        <dbReference type="ARBA" id="ARBA00022755"/>
    </source>
</evidence>
<dbReference type="PANTHER" id="PTHR43700">
    <property type="entry name" value="PHOSPHORIBOSYLAMINOIMIDAZOLE-SUCCINOCARBOXAMIDE SYNTHASE"/>
    <property type="match status" value="1"/>
</dbReference>
<evidence type="ECO:0000256" key="4">
    <source>
        <dbReference type="ARBA" id="ARBA00022598"/>
    </source>
</evidence>
<dbReference type="PROSITE" id="PS01058">
    <property type="entry name" value="SAICAR_SYNTHETASE_2"/>
    <property type="match status" value="1"/>
</dbReference>
<dbReference type="Gene3D" id="3.30.470.20">
    <property type="entry name" value="ATP-grasp fold, B domain"/>
    <property type="match status" value="1"/>
</dbReference>
<protein>
    <recommendedName>
        <fullName evidence="3">phosphoribosylaminoimidazolesuccinocarboxamide synthase</fullName>
        <ecNumber evidence="3">6.3.2.6</ecNumber>
    </recommendedName>
    <alternativeName>
        <fullName evidence="9">SAICAR synthetase</fullName>
    </alternativeName>
</protein>
<dbReference type="Proteomes" id="UP001174909">
    <property type="component" value="Unassembled WGS sequence"/>
</dbReference>
<dbReference type="CDD" id="cd08645">
    <property type="entry name" value="FMT_core_GART"/>
    <property type="match status" value="1"/>
</dbReference>
<dbReference type="GO" id="GO:0005524">
    <property type="term" value="F:ATP binding"/>
    <property type="evidence" value="ECO:0007669"/>
    <property type="project" value="UniProtKB-KW"/>
</dbReference>
<dbReference type="InterPro" id="IPR018236">
    <property type="entry name" value="SAICAR_synthetase_CS"/>
</dbReference>
<keyword evidence="5" id="KW-0808">Transferase</keyword>
<dbReference type="Gene3D" id="3.30.200.20">
    <property type="entry name" value="Phosphorylase Kinase, domain 1"/>
    <property type="match status" value="1"/>
</dbReference>
<dbReference type="EMBL" id="CASHTH010003053">
    <property type="protein sequence ID" value="CAI8039599.1"/>
    <property type="molecule type" value="Genomic_DNA"/>
</dbReference>
<dbReference type="InterPro" id="IPR028923">
    <property type="entry name" value="SAICAR_synt/ADE2_N"/>
</dbReference>
<evidence type="ECO:0000256" key="9">
    <source>
        <dbReference type="ARBA" id="ARBA00030409"/>
    </source>
</evidence>
<comment type="similarity">
    <text evidence="2">Belongs to the SAICAR synthetase family.</text>
</comment>
<dbReference type="Pfam" id="PF01259">
    <property type="entry name" value="SAICAR_synt"/>
    <property type="match status" value="1"/>
</dbReference>
<dbReference type="InterPro" id="IPR004607">
    <property type="entry name" value="GART"/>
</dbReference>
<name>A0AA35T1L9_GEOBA</name>
<comment type="caution">
    <text evidence="12">The sequence shown here is derived from an EMBL/GenBank/DDBJ whole genome shotgun (WGS) entry which is preliminary data.</text>
</comment>
<dbReference type="InterPro" id="IPR036477">
    <property type="entry name" value="Formyl_transf_N_sf"/>
</dbReference>
<accession>A0AA35T1L9</accession>
<keyword evidence="7" id="KW-0658">Purine biosynthesis</keyword>
<dbReference type="AlphaFoldDB" id="A0AA35T1L9"/>
<evidence type="ECO:0000313" key="12">
    <source>
        <dbReference type="EMBL" id="CAI8039599.1"/>
    </source>
</evidence>
<feature type="domain" description="Formyl transferase N-terminal" evidence="10">
    <location>
        <begin position="8"/>
        <end position="166"/>
    </location>
</feature>
<evidence type="ECO:0000256" key="3">
    <source>
        <dbReference type="ARBA" id="ARBA00012217"/>
    </source>
</evidence>
<dbReference type="HAMAP" id="MF_00137">
    <property type="entry name" value="SAICAR_synth"/>
    <property type="match status" value="1"/>
</dbReference>
<evidence type="ECO:0000256" key="5">
    <source>
        <dbReference type="ARBA" id="ARBA00022679"/>
    </source>
</evidence>
<dbReference type="InterPro" id="IPR001636">
    <property type="entry name" value="SAICAR_synth"/>
</dbReference>
<dbReference type="CDD" id="cd01414">
    <property type="entry name" value="SAICAR_synt_Sc"/>
    <property type="match status" value="1"/>
</dbReference>
<keyword evidence="6" id="KW-0547">Nucleotide-binding</keyword>
<proteinExistence type="inferred from homology"/>
<keyword evidence="4" id="KW-0436">Ligase</keyword>
<evidence type="ECO:0000313" key="13">
    <source>
        <dbReference type="Proteomes" id="UP001174909"/>
    </source>
</evidence>
<evidence type="ECO:0000256" key="6">
    <source>
        <dbReference type="ARBA" id="ARBA00022741"/>
    </source>
</evidence>
<dbReference type="SUPFAM" id="SSF56104">
    <property type="entry name" value="SAICAR synthase-like"/>
    <property type="match status" value="1"/>
</dbReference>
<dbReference type="NCBIfam" id="TIGR00081">
    <property type="entry name" value="purC"/>
    <property type="match status" value="1"/>
</dbReference>
<evidence type="ECO:0000259" key="10">
    <source>
        <dbReference type="Pfam" id="PF00551"/>
    </source>
</evidence>
<evidence type="ECO:0000256" key="8">
    <source>
        <dbReference type="ARBA" id="ARBA00022840"/>
    </source>
</evidence>
<dbReference type="NCBIfam" id="NF010568">
    <property type="entry name" value="PRK13961.1"/>
    <property type="match status" value="1"/>
</dbReference>